<accession>A0ABZ2Y0D8</accession>
<dbReference type="CDD" id="cd07324">
    <property type="entry name" value="M48C_Oma1-like"/>
    <property type="match status" value="1"/>
</dbReference>
<dbReference type="Gene3D" id="3.30.2010.10">
    <property type="entry name" value="Metalloproteases ('zincins'), catalytic domain"/>
    <property type="match status" value="1"/>
</dbReference>
<dbReference type="InterPro" id="IPR051156">
    <property type="entry name" value="Mito/Outer_Membr_Metalloprot"/>
</dbReference>
<dbReference type="InterPro" id="IPR001915">
    <property type="entry name" value="Peptidase_M48"/>
</dbReference>
<proteinExistence type="inferred from homology"/>
<keyword evidence="1 6" id="KW-0645">Protease</keyword>
<comment type="similarity">
    <text evidence="6">Belongs to the peptidase M48 family.</text>
</comment>
<keyword evidence="5 6" id="KW-0482">Metalloprotease</keyword>
<evidence type="ECO:0000313" key="8">
    <source>
        <dbReference type="EMBL" id="WZK90569.1"/>
    </source>
</evidence>
<evidence type="ECO:0000259" key="7">
    <source>
        <dbReference type="Pfam" id="PF01435"/>
    </source>
</evidence>
<dbReference type="PANTHER" id="PTHR22726">
    <property type="entry name" value="METALLOENDOPEPTIDASE OMA1"/>
    <property type="match status" value="1"/>
</dbReference>
<comment type="cofactor">
    <cofactor evidence="6">
        <name>Zn(2+)</name>
        <dbReference type="ChEBI" id="CHEBI:29105"/>
    </cofactor>
    <text evidence="6">Binds 1 zinc ion per subunit.</text>
</comment>
<evidence type="ECO:0000256" key="5">
    <source>
        <dbReference type="ARBA" id="ARBA00023049"/>
    </source>
</evidence>
<evidence type="ECO:0000256" key="2">
    <source>
        <dbReference type="ARBA" id="ARBA00022723"/>
    </source>
</evidence>
<sequence length="238" mass="25512">MRKVLMMLMVMAGCDVAVEPGPAPQPLPARAQSSGPTLSTSAAISAFSAASRQVEPVAESLCAQRTRGMNCDFQIRLDRDPKLPPNAYQSLDKQGRPTITFTHAMMSSFRNTDEIAFVMSHEAAHHIRGHLQRGARDATVGALVLAGVAAAAGASTSTILDAQQLGAVVGSRSYSKNYELEADELGTIITARSGYSPRKGVEYFYRLPDPGDRFLGSHPPNSDRITVVQRTIQANGLN</sequence>
<dbReference type="Proteomes" id="UP001623232">
    <property type="component" value="Chromosome"/>
</dbReference>
<dbReference type="PANTHER" id="PTHR22726:SF1">
    <property type="entry name" value="METALLOENDOPEPTIDASE OMA1, MITOCHONDRIAL"/>
    <property type="match status" value="1"/>
</dbReference>
<dbReference type="EMBL" id="CP123584">
    <property type="protein sequence ID" value="WZK90569.1"/>
    <property type="molecule type" value="Genomic_DNA"/>
</dbReference>
<evidence type="ECO:0000256" key="4">
    <source>
        <dbReference type="ARBA" id="ARBA00022833"/>
    </source>
</evidence>
<evidence type="ECO:0000256" key="1">
    <source>
        <dbReference type="ARBA" id="ARBA00022670"/>
    </source>
</evidence>
<dbReference type="RefSeq" id="WP_406649432.1">
    <property type="nucleotide sequence ID" value="NZ_CP123584.1"/>
</dbReference>
<evidence type="ECO:0000256" key="3">
    <source>
        <dbReference type="ARBA" id="ARBA00022801"/>
    </source>
</evidence>
<keyword evidence="4 6" id="KW-0862">Zinc</keyword>
<reference evidence="8 9" key="1">
    <citation type="submission" date="2023-04" db="EMBL/GenBank/DDBJ databases">
        <title>Complete genome sequence of Alisedimentitalea scapharcae.</title>
        <authorList>
            <person name="Rong J.-C."/>
            <person name="Yi M.-L."/>
            <person name="Zhao Q."/>
        </authorList>
    </citation>
    <scope>NUCLEOTIDE SEQUENCE [LARGE SCALE GENOMIC DNA]</scope>
    <source>
        <strain evidence="8 9">KCTC 42119</strain>
    </source>
</reference>
<feature type="domain" description="Peptidase M48" evidence="7">
    <location>
        <begin position="53"/>
        <end position="230"/>
    </location>
</feature>
<name>A0ABZ2Y0D8_9RHOB</name>
<evidence type="ECO:0000313" key="9">
    <source>
        <dbReference type="Proteomes" id="UP001623232"/>
    </source>
</evidence>
<gene>
    <name evidence="8" type="ORF">QEZ52_08490</name>
</gene>
<keyword evidence="9" id="KW-1185">Reference proteome</keyword>
<keyword evidence="3 6" id="KW-0378">Hydrolase</keyword>
<evidence type="ECO:0000256" key="6">
    <source>
        <dbReference type="RuleBase" id="RU003983"/>
    </source>
</evidence>
<protein>
    <submittedName>
        <fullName evidence="8">M48 family metallopeptidase</fullName>
    </submittedName>
</protein>
<keyword evidence="2" id="KW-0479">Metal-binding</keyword>
<organism evidence="8 9">
    <name type="scientific">Aliisedimentitalea scapharcae</name>
    <dbReference type="NCBI Taxonomy" id="1524259"/>
    <lineage>
        <taxon>Bacteria</taxon>
        <taxon>Pseudomonadati</taxon>
        <taxon>Pseudomonadota</taxon>
        <taxon>Alphaproteobacteria</taxon>
        <taxon>Rhodobacterales</taxon>
        <taxon>Roseobacteraceae</taxon>
        <taxon>Aliisedimentitalea</taxon>
    </lineage>
</organism>
<dbReference type="Pfam" id="PF01435">
    <property type="entry name" value="Peptidase_M48"/>
    <property type="match status" value="1"/>
</dbReference>